<name>A0A1I2E3H0_9ACTN</name>
<dbReference type="STRING" id="35752.SAMN05421541_104152"/>
<dbReference type="OrthoDB" id="3378006at2"/>
<dbReference type="AlphaFoldDB" id="A0A1I2E3H0"/>
<organism evidence="1 2">
    <name type="scientific">Actinoplanes philippinensis</name>
    <dbReference type="NCBI Taxonomy" id="35752"/>
    <lineage>
        <taxon>Bacteria</taxon>
        <taxon>Bacillati</taxon>
        <taxon>Actinomycetota</taxon>
        <taxon>Actinomycetes</taxon>
        <taxon>Micromonosporales</taxon>
        <taxon>Micromonosporaceae</taxon>
        <taxon>Actinoplanes</taxon>
    </lineage>
</organism>
<evidence type="ECO:0000313" key="2">
    <source>
        <dbReference type="Proteomes" id="UP000199645"/>
    </source>
</evidence>
<dbReference type="InterPro" id="IPR045682">
    <property type="entry name" value="DUF6193"/>
</dbReference>
<dbReference type="RefSeq" id="WP_093612774.1">
    <property type="nucleotide sequence ID" value="NZ_BOMT01000034.1"/>
</dbReference>
<gene>
    <name evidence="1" type="ORF">SAMN05421541_104152</name>
</gene>
<dbReference type="Proteomes" id="UP000199645">
    <property type="component" value="Unassembled WGS sequence"/>
</dbReference>
<sequence length="139" mass="15084">MTDPGSPNGHDEAEMIGERWRRLLDVPPGRAPHLHDLHDFLTAAAAEPRLRALCPFTSHQDLGFRRSVAETPSRALAWVRPFGEGRYLIAGPDRRGLHTPGPQPVTLWGTPPVPGALGPAPARESVALVLAVLDRDRTG</sequence>
<dbReference type="Pfam" id="PF19692">
    <property type="entry name" value="DUF6193"/>
    <property type="match status" value="1"/>
</dbReference>
<dbReference type="EMBL" id="FONV01000004">
    <property type="protein sequence ID" value="SFE87176.1"/>
    <property type="molecule type" value="Genomic_DNA"/>
</dbReference>
<reference evidence="1 2" key="1">
    <citation type="submission" date="2016-10" db="EMBL/GenBank/DDBJ databases">
        <authorList>
            <person name="de Groot N.N."/>
        </authorList>
    </citation>
    <scope>NUCLEOTIDE SEQUENCE [LARGE SCALE GENOMIC DNA]</scope>
    <source>
        <strain evidence="1 2">DSM 43019</strain>
    </source>
</reference>
<keyword evidence="2" id="KW-1185">Reference proteome</keyword>
<protein>
    <submittedName>
        <fullName evidence="1">Uncharacterized protein</fullName>
    </submittedName>
</protein>
<proteinExistence type="predicted"/>
<evidence type="ECO:0000313" key="1">
    <source>
        <dbReference type="EMBL" id="SFE87176.1"/>
    </source>
</evidence>
<accession>A0A1I2E3H0</accession>